<evidence type="ECO:0008006" key="4">
    <source>
        <dbReference type="Google" id="ProtNLM"/>
    </source>
</evidence>
<evidence type="ECO:0000313" key="2">
    <source>
        <dbReference type="EMBL" id="CAK0906559.1"/>
    </source>
</evidence>
<name>A0ABN9Y2N4_9DINO</name>
<evidence type="ECO:0000313" key="3">
    <source>
        <dbReference type="Proteomes" id="UP001189429"/>
    </source>
</evidence>
<organism evidence="2 3">
    <name type="scientific">Prorocentrum cordatum</name>
    <dbReference type="NCBI Taxonomy" id="2364126"/>
    <lineage>
        <taxon>Eukaryota</taxon>
        <taxon>Sar</taxon>
        <taxon>Alveolata</taxon>
        <taxon>Dinophyceae</taxon>
        <taxon>Prorocentrales</taxon>
        <taxon>Prorocentraceae</taxon>
        <taxon>Prorocentrum</taxon>
    </lineage>
</organism>
<dbReference type="Proteomes" id="UP001189429">
    <property type="component" value="Unassembled WGS sequence"/>
</dbReference>
<keyword evidence="3" id="KW-1185">Reference proteome</keyword>
<feature type="chain" id="PRO_5046846634" description="Secreted protein" evidence="1">
    <location>
        <begin position="19"/>
        <end position="115"/>
    </location>
</feature>
<evidence type="ECO:0000256" key="1">
    <source>
        <dbReference type="SAM" id="SignalP"/>
    </source>
</evidence>
<protein>
    <recommendedName>
        <fullName evidence="4">Secreted protein</fullName>
    </recommendedName>
</protein>
<gene>
    <name evidence="2" type="ORF">PCOR1329_LOCUS81835</name>
</gene>
<sequence length="115" mass="12098">MPFHPLLSLLSRPAGALGRLECALASGLLASCPPSSSNSGAGWACEALPAGLPGWAAGWWRGGKPTACPCTMEVHECLSWRPAARRGGMQDILGGVPWCQQVPRRIGRLPLVVSR</sequence>
<feature type="signal peptide" evidence="1">
    <location>
        <begin position="1"/>
        <end position="18"/>
    </location>
</feature>
<accession>A0ABN9Y2N4</accession>
<proteinExistence type="predicted"/>
<comment type="caution">
    <text evidence="2">The sequence shown here is derived from an EMBL/GenBank/DDBJ whole genome shotgun (WGS) entry which is preliminary data.</text>
</comment>
<reference evidence="2" key="1">
    <citation type="submission" date="2023-10" db="EMBL/GenBank/DDBJ databases">
        <authorList>
            <person name="Chen Y."/>
            <person name="Shah S."/>
            <person name="Dougan E. K."/>
            <person name="Thang M."/>
            <person name="Chan C."/>
        </authorList>
    </citation>
    <scope>NUCLEOTIDE SEQUENCE [LARGE SCALE GENOMIC DNA]</scope>
</reference>
<keyword evidence="1" id="KW-0732">Signal</keyword>
<dbReference type="EMBL" id="CAUYUJ010021710">
    <property type="protein sequence ID" value="CAK0906559.1"/>
    <property type="molecule type" value="Genomic_DNA"/>
</dbReference>